<evidence type="ECO:0000313" key="3">
    <source>
        <dbReference type="Proteomes" id="UP000250369"/>
    </source>
</evidence>
<dbReference type="RefSeq" id="WP_113030010.1">
    <property type="nucleotide sequence ID" value="NZ_QMFB01000002.1"/>
</dbReference>
<keyword evidence="2" id="KW-0413">Isomerase</keyword>
<sequence length="294" mass="32356">MLDRLGIITDEVSPSLEEALSWIREHGLRHVEIRMVDGKNVMMLTAEEVMHVRKRVEAHGLFVSAIASPVFKCPLDRNRKVAGGDTFGQSAEEDVDSHFLMLEKALDYADLLGTSRIRIFSFWREQSPEQYDDIIVKYLKRAAETAEKRGKLLLLENEPSCNGGCAEEVGRLADLTASPALKVLWDPGNEAYLGLKAFPDGYEAVKHVLAHVHLKDSLFREGGDAACVPIGRGDVDYIGQLQALERDGYEGLFSIETHYVPQGGVPADGSALSLAGLRQLLGRGLLNGVEAENE</sequence>
<dbReference type="PANTHER" id="PTHR12110">
    <property type="entry name" value="HYDROXYPYRUVATE ISOMERASE"/>
    <property type="match status" value="1"/>
</dbReference>
<dbReference type="AlphaFoldDB" id="A0A329MS34"/>
<reference evidence="2 3" key="1">
    <citation type="journal article" date="2009" name="Int. J. Syst. Evol. Microbiol.">
        <title>Paenibacillus contaminans sp. nov., isolated from a contaminated laboratory plate.</title>
        <authorList>
            <person name="Chou J.H."/>
            <person name="Lee J.H."/>
            <person name="Lin M.C."/>
            <person name="Chang P.S."/>
            <person name="Arun A.B."/>
            <person name="Young C.C."/>
            <person name="Chen W.M."/>
        </authorList>
    </citation>
    <scope>NUCLEOTIDE SEQUENCE [LARGE SCALE GENOMIC DNA]</scope>
    <source>
        <strain evidence="2 3">CKOBP-6</strain>
    </source>
</reference>
<dbReference type="SUPFAM" id="SSF51658">
    <property type="entry name" value="Xylose isomerase-like"/>
    <property type="match status" value="1"/>
</dbReference>
<name>A0A329MS34_9BACL</name>
<feature type="domain" description="Xylose isomerase-like TIM barrel" evidence="1">
    <location>
        <begin position="21"/>
        <end position="265"/>
    </location>
</feature>
<accession>A0A329MS34</accession>
<dbReference type="InterPro" id="IPR050312">
    <property type="entry name" value="IolE/XylAMocC-like"/>
</dbReference>
<evidence type="ECO:0000313" key="2">
    <source>
        <dbReference type="EMBL" id="RAV22604.1"/>
    </source>
</evidence>
<evidence type="ECO:0000259" key="1">
    <source>
        <dbReference type="Pfam" id="PF01261"/>
    </source>
</evidence>
<dbReference type="PANTHER" id="PTHR12110:SF41">
    <property type="entry name" value="INOSOSE DEHYDRATASE"/>
    <property type="match status" value="1"/>
</dbReference>
<dbReference type="InterPro" id="IPR036237">
    <property type="entry name" value="Xyl_isomerase-like_sf"/>
</dbReference>
<comment type="caution">
    <text evidence="2">The sequence shown here is derived from an EMBL/GenBank/DDBJ whole genome shotgun (WGS) entry which is preliminary data.</text>
</comment>
<dbReference type="Pfam" id="PF01261">
    <property type="entry name" value="AP_endonuc_2"/>
    <property type="match status" value="1"/>
</dbReference>
<dbReference type="InterPro" id="IPR013022">
    <property type="entry name" value="Xyl_isomerase-like_TIM-brl"/>
</dbReference>
<dbReference type="EMBL" id="QMFB01000002">
    <property type="protein sequence ID" value="RAV22604.1"/>
    <property type="molecule type" value="Genomic_DNA"/>
</dbReference>
<gene>
    <name evidence="2" type="ORF">DQG23_04935</name>
</gene>
<proteinExistence type="predicted"/>
<dbReference type="Gene3D" id="3.20.20.150">
    <property type="entry name" value="Divalent-metal-dependent TIM barrel enzymes"/>
    <property type="match status" value="1"/>
</dbReference>
<dbReference type="OrthoDB" id="9815124at2"/>
<protein>
    <submittedName>
        <fullName evidence="2">Sugar phosphate isomerase/epimerase</fullName>
    </submittedName>
</protein>
<organism evidence="2 3">
    <name type="scientific">Paenibacillus contaminans</name>
    <dbReference type="NCBI Taxonomy" id="450362"/>
    <lineage>
        <taxon>Bacteria</taxon>
        <taxon>Bacillati</taxon>
        <taxon>Bacillota</taxon>
        <taxon>Bacilli</taxon>
        <taxon>Bacillales</taxon>
        <taxon>Paenibacillaceae</taxon>
        <taxon>Paenibacillus</taxon>
    </lineage>
</organism>
<dbReference type="GO" id="GO:0016853">
    <property type="term" value="F:isomerase activity"/>
    <property type="evidence" value="ECO:0007669"/>
    <property type="project" value="UniProtKB-KW"/>
</dbReference>
<dbReference type="Proteomes" id="UP000250369">
    <property type="component" value="Unassembled WGS sequence"/>
</dbReference>
<keyword evidence="3" id="KW-1185">Reference proteome</keyword>